<keyword evidence="5 7" id="KW-0443">Lipid metabolism</keyword>
<comment type="catalytic activity">
    <reaction evidence="7">
        <text>a UDP-3-O-[(3R)-3-hydroxyacyl]-alpha-D-glucosamine + a (3R)-hydroxyacyl-[ACP] = a UDP-2-N,3-O-bis[(3R)-3-hydroxyacyl]-alpha-D-glucosamine + holo-[ACP] + H(+)</text>
        <dbReference type="Rhea" id="RHEA:53836"/>
        <dbReference type="Rhea" id="RHEA-COMP:9685"/>
        <dbReference type="Rhea" id="RHEA-COMP:9945"/>
        <dbReference type="ChEBI" id="CHEBI:15378"/>
        <dbReference type="ChEBI" id="CHEBI:64479"/>
        <dbReference type="ChEBI" id="CHEBI:78827"/>
        <dbReference type="ChEBI" id="CHEBI:137740"/>
        <dbReference type="ChEBI" id="CHEBI:137748"/>
        <dbReference type="EC" id="2.3.1.191"/>
    </reaction>
</comment>
<evidence type="ECO:0000259" key="9">
    <source>
        <dbReference type="Pfam" id="PF04613"/>
    </source>
</evidence>
<keyword evidence="8" id="KW-0175">Coiled coil</keyword>
<comment type="function">
    <text evidence="7">Catalyzes the N-acylation of UDP-3-O-acylglucosamine using 3-hydroxyacyl-ACP as the acyl donor. Is involved in the biosynthesis of lipid A, a phosphorylated glycolipid that anchors the lipopolysaccharide to the outer membrane of the cell.</text>
</comment>
<gene>
    <name evidence="7 10" type="primary">lpxD</name>
    <name evidence="10" type="ORF">DF183_04675</name>
</gene>
<evidence type="ECO:0000256" key="8">
    <source>
        <dbReference type="SAM" id="Coils"/>
    </source>
</evidence>
<evidence type="ECO:0000313" key="10">
    <source>
        <dbReference type="EMBL" id="PWE16027.1"/>
    </source>
</evidence>
<keyword evidence="1 7" id="KW-0444">Lipid biosynthesis</keyword>
<dbReference type="UniPathway" id="UPA00973"/>
<dbReference type="CDD" id="cd03352">
    <property type="entry name" value="LbH_LpxD"/>
    <property type="match status" value="1"/>
</dbReference>
<dbReference type="EC" id="2.3.1.191" evidence="7"/>
<dbReference type="InterPro" id="IPR007691">
    <property type="entry name" value="LpxD"/>
</dbReference>
<dbReference type="SUPFAM" id="SSF51161">
    <property type="entry name" value="Trimeric LpxA-like enzymes"/>
    <property type="match status" value="1"/>
</dbReference>
<feature type="coiled-coil region" evidence="8">
    <location>
        <begin position="341"/>
        <end position="368"/>
    </location>
</feature>
<dbReference type="GO" id="GO:0016020">
    <property type="term" value="C:membrane"/>
    <property type="evidence" value="ECO:0007669"/>
    <property type="project" value="GOC"/>
</dbReference>
<comment type="similarity">
    <text evidence="7">Belongs to the transferase hexapeptide repeat family. LpxD subfamily.</text>
</comment>
<name>A0A2U2BPU0_ALCFA</name>
<dbReference type="Pfam" id="PF04613">
    <property type="entry name" value="LpxD"/>
    <property type="match status" value="1"/>
</dbReference>
<dbReference type="STRING" id="511.UZ73_00395"/>
<dbReference type="HAMAP" id="MF_00523">
    <property type="entry name" value="LpxD"/>
    <property type="match status" value="1"/>
</dbReference>
<dbReference type="EMBL" id="QEXO01000001">
    <property type="protein sequence ID" value="PWE16027.1"/>
    <property type="molecule type" value="Genomic_DNA"/>
</dbReference>
<evidence type="ECO:0000256" key="6">
    <source>
        <dbReference type="ARBA" id="ARBA00023315"/>
    </source>
</evidence>
<dbReference type="AlphaFoldDB" id="A0A2U2BPU0"/>
<evidence type="ECO:0000256" key="4">
    <source>
        <dbReference type="ARBA" id="ARBA00022737"/>
    </source>
</evidence>
<keyword evidence="2 7" id="KW-0441">Lipid A biosynthesis</keyword>
<dbReference type="GO" id="GO:0009245">
    <property type="term" value="P:lipid A biosynthetic process"/>
    <property type="evidence" value="ECO:0007669"/>
    <property type="project" value="UniProtKB-UniRule"/>
</dbReference>
<dbReference type="Proteomes" id="UP000245216">
    <property type="component" value="Unassembled WGS sequence"/>
</dbReference>
<dbReference type="Pfam" id="PF00132">
    <property type="entry name" value="Hexapep"/>
    <property type="match status" value="2"/>
</dbReference>
<dbReference type="NCBIfam" id="NF002060">
    <property type="entry name" value="PRK00892.1"/>
    <property type="match status" value="1"/>
</dbReference>
<dbReference type="InterPro" id="IPR020573">
    <property type="entry name" value="UDP_GlcNAc_AcTrfase_non-rep"/>
</dbReference>
<protein>
    <recommendedName>
        <fullName evidence="7">UDP-3-O-acylglucosamine N-acyltransferase</fullName>
        <ecNumber evidence="7">2.3.1.191</ecNumber>
    </recommendedName>
</protein>
<keyword evidence="3 7" id="KW-0808">Transferase</keyword>
<comment type="subunit">
    <text evidence="7">Homotrimer.</text>
</comment>
<dbReference type="Gene3D" id="3.40.1390.10">
    <property type="entry name" value="MurE/MurF, N-terminal domain"/>
    <property type="match status" value="1"/>
</dbReference>
<keyword evidence="4 7" id="KW-0677">Repeat</keyword>
<accession>A0A2U2BPU0</accession>
<organism evidence="10 11">
    <name type="scientific">Alcaligenes faecalis</name>
    <dbReference type="NCBI Taxonomy" id="511"/>
    <lineage>
        <taxon>Bacteria</taxon>
        <taxon>Pseudomonadati</taxon>
        <taxon>Pseudomonadota</taxon>
        <taxon>Betaproteobacteria</taxon>
        <taxon>Burkholderiales</taxon>
        <taxon>Alcaligenaceae</taxon>
        <taxon>Alcaligenes</taxon>
    </lineage>
</organism>
<feature type="active site" description="Proton acceptor" evidence="7">
    <location>
        <position position="264"/>
    </location>
</feature>
<feature type="domain" description="UDP-3-O-[3-hydroxymyristoyl] glucosamine N-acyltransferase non-repeat region" evidence="9">
    <location>
        <begin position="38"/>
        <end position="107"/>
    </location>
</feature>
<evidence type="ECO:0000256" key="1">
    <source>
        <dbReference type="ARBA" id="ARBA00022516"/>
    </source>
</evidence>
<dbReference type="NCBIfam" id="TIGR01853">
    <property type="entry name" value="lipid_A_lpxD"/>
    <property type="match status" value="1"/>
</dbReference>
<comment type="pathway">
    <text evidence="7">Bacterial outer membrane biogenesis; LPS lipid A biosynthesis.</text>
</comment>
<dbReference type="GO" id="GO:0103118">
    <property type="term" value="F:UDP-3-O-[(3R)-3-hydroxyacyl]-glucosamine N-acyltransferase activity"/>
    <property type="evidence" value="ECO:0007669"/>
    <property type="project" value="UniProtKB-EC"/>
</dbReference>
<evidence type="ECO:0000256" key="2">
    <source>
        <dbReference type="ARBA" id="ARBA00022556"/>
    </source>
</evidence>
<proteinExistence type="inferred from homology"/>
<sequence>MPVLLNVDQAVQLSELIDAINKTGLDCKLPEGIKEPTPRIRGLGSLLSAGPEEISFLSNPKMQDLLEQTSAAVVILTPQVYEGLGFTPSFIPVLCSQPYLMYALLAQRFDQVRMADLPKGIHPTAVIDPSAQVGEGVSVGPFCVVEAGVKIGRGTRLGAHCVIGAGSTLGQDCLLHARVTLYHQVHIGARAILHSGVVLGADGFGFAPDPVKGKGAWAKIAQIGHVRIGDDVEIGANTTVDRGALDDTVLANGVKLDNQIMIGHNVQVGEHTAMAACVGVAGSTQIGARCTIAGAAMLSGHLVLGDDVHVSGGTAVTSNISQPGRYTGVYPFAGHQDWQKNAAVLGQLSGLRRRLRSLERQQADGANESSEHINKQK</sequence>
<dbReference type="GeneID" id="29371134"/>
<comment type="caution">
    <text evidence="10">The sequence shown here is derived from an EMBL/GenBank/DDBJ whole genome shotgun (WGS) entry which is preliminary data.</text>
</comment>
<evidence type="ECO:0000256" key="7">
    <source>
        <dbReference type="HAMAP-Rule" id="MF_00523"/>
    </source>
</evidence>
<keyword evidence="6 7" id="KW-0012">Acyltransferase</keyword>
<dbReference type="Pfam" id="PF14602">
    <property type="entry name" value="Hexapep_2"/>
    <property type="match status" value="1"/>
</dbReference>
<evidence type="ECO:0000256" key="5">
    <source>
        <dbReference type="ARBA" id="ARBA00023098"/>
    </source>
</evidence>
<dbReference type="GO" id="GO:0016410">
    <property type="term" value="F:N-acyltransferase activity"/>
    <property type="evidence" value="ECO:0007669"/>
    <property type="project" value="InterPro"/>
</dbReference>
<dbReference type="InterPro" id="IPR001451">
    <property type="entry name" value="Hexapep"/>
</dbReference>
<reference evidence="10 11" key="1">
    <citation type="submission" date="2018-05" db="EMBL/GenBank/DDBJ databases">
        <title>Genome Sequence of an Efficient Indole-Degrading Bacterium, Alcaligenes sp.YBY.</title>
        <authorList>
            <person name="Yang B."/>
        </authorList>
    </citation>
    <scope>NUCLEOTIDE SEQUENCE [LARGE SCALE GENOMIC DNA]</scope>
    <source>
        <strain evidence="10 11">YBY</strain>
    </source>
</reference>
<dbReference type="Gene3D" id="2.160.10.10">
    <property type="entry name" value="Hexapeptide repeat proteins"/>
    <property type="match status" value="1"/>
</dbReference>
<reference evidence="10 11" key="2">
    <citation type="submission" date="2018-05" db="EMBL/GenBank/DDBJ databases">
        <authorList>
            <person name="Lanie J.A."/>
            <person name="Ng W.-L."/>
            <person name="Kazmierczak K.M."/>
            <person name="Andrzejewski T.M."/>
            <person name="Davidsen T.M."/>
            <person name="Wayne K.J."/>
            <person name="Tettelin H."/>
            <person name="Glass J.I."/>
            <person name="Rusch D."/>
            <person name="Podicherti R."/>
            <person name="Tsui H.-C.T."/>
            <person name="Winkler M.E."/>
        </authorList>
    </citation>
    <scope>NUCLEOTIDE SEQUENCE [LARGE SCALE GENOMIC DNA]</scope>
    <source>
        <strain evidence="10 11">YBY</strain>
    </source>
</reference>
<dbReference type="PANTHER" id="PTHR43378">
    <property type="entry name" value="UDP-3-O-ACYLGLUCOSAMINE N-ACYLTRANSFERASE"/>
    <property type="match status" value="1"/>
</dbReference>
<dbReference type="InterPro" id="IPR011004">
    <property type="entry name" value="Trimer_LpxA-like_sf"/>
</dbReference>
<dbReference type="PANTHER" id="PTHR43378:SF2">
    <property type="entry name" value="UDP-3-O-ACYLGLUCOSAMINE N-ACYLTRANSFERASE 1, MITOCHONDRIAL-RELATED"/>
    <property type="match status" value="1"/>
</dbReference>
<evidence type="ECO:0000256" key="3">
    <source>
        <dbReference type="ARBA" id="ARBA00022679"/>
    </source>
</evidence>
<dbReference type="KEGG" id="afa:UZ73_00395"/>
<evidence type="ECO:0000313" key="11">
    <source>
        <dbReference type="Proteomes" id="UP000245216"/>
    </source>
</evidence>
<dbReference type="RefSeq" id="WP_045929900.1">
    <property type="nucleotide sequence ID" value="NZ_CAXOJJ010000022.1"/>
</dbReference>